<evidence type="ECO:0000256" key="3">
    <source>
        <dbReference type="ARBA" id="ARBA00023098"/>
    </source>
</evidence>
<dbReference type="Pfam" id="PF13091">
    <property type="entry name" value="PLDc_2"/>
    <property type="match status" value="2"/>
</dbReference>
<dbReference type="InterPro" id="IPR051406">
    <property type="entry name" value="PLD_domain"/>
</dbReference>
<evidence type="ECO:0000256" key="2">
    <source>
        <dbReference type="ARBA" id="ARBA00022963"/>
    </source>
</evidence>
<dbReference type="AlphaFoldDB" id="B8GF59"/>
<dbReference type="PANTHER" id="PTHR43856:SF1">
    <property type="entry name" value="MITOCHONDRIAL CARDIOLIPIN HYDROLASE"/>
    <property type="match status" value="1"/>
</dbReference>
<dbReference type="EMBL" id="CP001338">
    <property type="protein sequence ID" value="ACL17865.1"/>
    <property type="molecule type" value="Genomic_DNA"/>
</dbReference>
<feature type="domain" description="PLD phosphodiesterase" evidence="4">
    <location>
        <begin position="267"/>
        <end position="294"/>
    </location>
</feature>
<dbReference type="OrthoDB" id="31343at2157"/>
<proteinExistence type="predicted"/>
<dbReference type="CDD" id="cd09128">
    <property type="entry name" value="PLDc_unchar1_2"/>
    <property type="match status" value="1"/>
</dbReference>
<dbReference type="Gene3D" id="3.30.870.10">
    <property type="entry name" value="Endonuclease Chain A"/>
    <property type="match status" value="2"/>
</dbReference>
<dbReference type="SMART" id="SM00155">
    <property type="entry name" value="PLDc"/>
    <property type="match status" value="2"/>
</dbReference>
<dbReference type="RefSeq" id="WP_012619184.1">
    <property type="nucleotide sequence ID" value="NC_011832.1"/>
</dbReference>
<dbReference type="SUPFAM" id="SSF56024">
    <property type="entry name" value="Phospholipase D/nuclease"/>
    <property type="match status" value="2"/>
</dbReference>
<feature type="domain" description="PLD phosphodiesterase" evidence="4">
    <location>
        <begin position="465"/>
        <end position="492"/>
    </location>
</feature>
<dbReference type="PROSITE" id="PS50035">
    <property type="entry name" value="PLD"/>
    <property type="match status" value="2"/>
</dbReference>
<name>B8GF59_METPE</name>
<dbReference type="CDD" id="cd09127">
    <property type="entry name" value="PLDc_unchar1_1"/>
    <property type="match status" value="1"/>
</dbReference>
<dbReference type="eggNOG" id="arCOG02039">
    <property type="taxonomic scope" value="Archaea"/>
</dbReference>
<evidence type="ECO:0000256" key="1">
    <source>
        <dbReference type="ARBA" id="ARBA00022801"/>
    </source>
</evidence>
<gene>
    <name evidence="5" type="ordered locus">Mpal_2595</name>
</gene>
<keyword evidence="1" id="KW-0378">Hydrolase</keyword>
<dbReference type="STRING" id="521011.Mpal_2595"/>
<dbReference type="InterPro" id="IPR025202">
    <property type="entry name" value="PLD-like_dom"/>
</dbReference>
<reference evidence="5 6" key="1">
    <citation type="journal article" date="2015" name="Genome Announc.">
        <title>Complete Genome Sequence of Methanosphaerula palustris E1-9CT, a Hydrogenotrophic Methanogen Isolated from a Minerotrophic Fen Peatland.</title>
        <authorList>
            <person name="Cadillo-Quiroz H."/>
            <person name="Browne P."/>
            <person name="Kyrpides N."/>
            <person name="Woyke T."/>
            <person name="Goodwin L."/>
            <person name="Detter C."/>
            <person name="Yavitt J.B."/>
            <person name="Zinder S.H."/>
        </authorList>
    </citation>
    <scope>NUCLEOTIDE SEQUENCE [LARGE SCALE GENOMIC DNA]</scope>
    <source>
        <strain evidence="6">ATCC BAA-1556 / DSM 19958 / E1-9c</strain>
    </source>
</reference>
<dbReference type="HOGENOM" id="CLU_026762_0_0_2"/>
<keyword evidence="3" id="KW-0443">Lipid metabolism</keyword>
<keyword evidence="2" id="KW-0442">Lipid degradation</keyword>
<sequence length="560" mass="59817" precursor="true">MQRWALVVLTLLLCLWLSSVAAIQIVEFCPDTYTKNEPDEYLVLAGTGPLADLIISDSVGSLRFPPSAVLDSRAVIARNGTAYRQTFGVSPEYEMMDSSPAIKNMVRKGDLRLGNEHDQLILTDHGTVIQTITWPGDVAPKQGQIHIYADGAWDRRMLMIGQSQLAPATYDNVTLTAFVSPDSSAGVFYDAVNSARQSIDLNVYELTDPAIGAALIEAVGRGVSVRVLLEGGPVGGISPAEKGVIRSLQEHQIPVMLLGGVSGVHARYRYDHAKYLVVDDSIVLVTSENFKPGGFPEEGTSGNRGWGVRVSDPRVAAYFAGVFSLDWSGVDIAPAPAGPGGGEEEASGTFQARSPAATFSDTTVTPVLAPDTSSLITDLIAGATHSVRIEQAYIKNTSAGTPNSFLKAAIDDARRGVTVQVILDSAWFNIDDDKDNDEMVAYINQVAAAEHLPLEARLADLTAQDLVKIHNKGVIVDDRQVLVSSINWNTVSPNENREAGLIIDSPGVGAYYAAVFATDWDARSGSSGGKIGRTVFDPLKGGIAAVVLVMIALAVRRRRA</sequence>
<accession>B8GF59</accession>
<dbReference type="InterPro" id="IPR001736">
    <property type="entry name" value="PLipase_D/transphosphatidylase"/>
</dbReference>
<dbReference type="GO" id="GO:0016891">
    <property type="term" value="F:RNA endonuclease activity producing 5'-phosphomonoesters, hydrolytic mechanism"/>
    <property type="evidence" value="ECO:0007669"/>
    <property type="project" value="TreeGrafter"/>
</dbReference>
<evidence type="ECO:0000313" key="6">
    <source>
        <dbReference type="Proteomes" id="UP000002457"/>
    </source>
</evidence>
<protein>
    <submittedName>
        <fullName evidence="5">Phospholipase D/Transphosphatidylase</fullName>
    </submittedName>
</protein>
<dbReference type="GO" id="GO:0016042">
    <property type="term" value="P:lipid catabolic process"/>
    <property type="evidence" value="ECO:0007669"/>
    <property type="project" value="UniProtKB-KW"/>
</dbReference>
<evidence type="ECO:0000313" key="5">
    <source>
        <dbReference type="EMBL" id="ACL17865.1"/>
    </source>
</evidence>
<dbReference type="PANTHER" id="PTHR43856">
    <property type="entry name" value="CARDIOLIPIN HYDROLASE"/>
    <property type="match status" value="1"/>
</dbReference>
<dbReference type="GeneID" id="7270725"/>
<dbReference type="Proteomes" id="UP000002457">
    <property type="component" value="Chromosome"/>
</dbReference>
<evidence type="ECO:0000259" key="4">
    <source>
        <dbReference type="PROSITE" id="PS50035"/>
    </source>
</evidence>
<dbReference type="KEGG" id="mpl:Mpal_2595"/>
<keyword evidence="6" id="KW-1185">Reference proteome</keyword>
<organism evidence="5 6">
    <name type="scientific">Methanosphaerula palustris (strain ATCC BAA-1556 / DSM 19958 / E1-9c)</name>
    <dbReference type="NCBI Taxonomy" id="521011"/>
    <lineage>
        <taxon>Archaea</taxon>
        <taxon>Methanobacteriati</taxon>
        <taxon>Methanobacteriota</taxon>
        <taxon>Stenosarchaea group</taxon>
        <taxon>Methanomicrobia</taxon>
        <taxon>Methanomicrobiales</taxon>
        <taxon>Methanoregulaceae</taxon>
        <taxon>Methanosphaerula</taxon>
    </lineage>
</organism>